<dbReference type="SUPFAM" id="SSF53448">
    <property type="entry name" value="Nucleotide-diphospho-sugar transferases"/>
    <property type="match status" value="1"/>
</dbReference>
<organism evidence="1 2">
    <name type="scientific">Gluconacetobacter takamatsuzukensis</name>
    <dbReference type="NCBI Taxonomy" id="1286190"/>
    <lineage>
        <taxon>Bacteria</taxon>
        <taxon>Pseudomonadati</taxon>
        <taxon>Pseudomonadota</taxon>
        <taxon>Alphaproteobacteria</taxon>
        <taxon>Acetobacterales</taxon>
        <taxon>Acetobacteraceae</taxon>
        <taxon>Gluconacetobacter</taxon>
    </lineage>
</organism>
<dbReference type="InterPro" id="IPR029044">
    <property type="entry name" value="Nucleotide-diphossugar_trans"/>
</dbReference>
<comment type="caution">
    <text evidence="1">The sequence shown here is derived from an EMBL/GenBank/DDBJ whole genome shotgun (WGS) entry which is preliminary data.</text>
</comment>
<dbReference type="Proteomes" id="UP000540556">
    <property type="component" value="Unassembled WGS sequence"/>
</dbReference>
<name>A0A7W4KFY8_9PROT</name>
<evidence type="ECO:0000313" key="1">
    <source>
        <dbReference type="EMBL" id="MBB2206254.1"/>
    </source>
</evidence>
<evidence type="ECO:0008006" key="3">
    <source>
        <dbReference type="Google" id="ProtNLM"/>
    </source>
</evidence>
<protein>
    <recommendedName>
        <fullName evidence="3">Capsular polysaccharide synthesis protein</fullName>
    </recommendedName>
</protein>
<dbReference type="EMBL" id="JABEQK010000013">
    <property type="protein sequence ID" value="MBB2206254.1"/>
    <property type="molecule type" value="Genomic_DNA"/>
</dbReference>
<reference evidence="1 2" key="1">
    <citation type="submission" date="2020-04" db="EMBL/GenBank/DDBJ databases">
        <title>Description of novel Gluconacetobacter.</title>
        <authorList>
            <person name="Sombolestani A."/>
        </authorList>
    </citation>
    <scope>NUCLEOTIDE SEQUENCE [LARGE SCALE GENOMIC DNA]</scope>
    <source>
        <strain evidence="1 2">LMG 27800</strain>
    </source>
</reference>
<dbReference type="Pfam" id="PF04488">
    <property type="entry name" value="Gly_transf_sug"/>
    <property type="match status" value="1"/>
</dbReference>
<dbReference type="RefSeq" id="WP_182950792.1">
    <property type="nucleotide sequence ID" value="NZ_JABEQK010000013.1"/>
</dbReference>
<dbReference type="InterPro" id="IPR007577">
    <property type="entry name" value="GlycoTrfase_DXD_sugar-bd_CS"/>
</dbReference>
<dbReference type="Gene3D" id="3.90.550.20">
    <property type="match status" value="1"/>
</dbReference>
<evidence type="ECO:0000313" key="2">
    <source>
        <dbReference type="Proteomes" id="UP000540556"/>
    </source>
</evidence>
<dbReference type="AlphaFoldDB" id="A0A7W4KFY8"/>
<keyword evidence="2" id="KW-1185">Reference proteome</keyword>
<sequence>MLFTYWSHPEIPHPHSKAEWDKYFPGFKVFTDRDVIPLIKNKKLKTIYNSITIPAAKSDISRIILLLEYGGMYVDAHTGIAEREPHLLPATLEKLSTYDILLFGKGWERNDDEVINVMNTVIAGRSNSFLLKAILKKIFLNLERHYEKENMTSDYVPYDVFDLTGTQTIMDTLFCKTDIFYEYRNMVKLITMEHASSAGFEIYKHYTYREDGKHWSELQKTKRLFDIQSKS</sequence>
<proteinExistence type="predicted"/>
<accession>A0A7W4KFY8</accession>
<gene>
    <name evidence="1" type="ORF">HLH27_14700</name>
</gene>